<name>A0A365P914_9ACTN</name>
<comment type="caution">
    <text evidence="3">The sequence shown here is derived from an EMBL/GenBank/DDBJ whole genome shotgun (WGS) entry which is preliminary data.</text>
</comment>
<dbReference type="Proteomes" id="UP000252187">
    <property type="component" value="Unassembled WGS sequence"/>
</dbReference>
<dbReference type="PRINTS" id="PR00081">
    <property type="entry name" value="GDHRDH"/>
</dbReference>
<dbReference type="EMBL" id="QNTT01000028">
    <property type="protein sequence ID" value="RBA33933.1"/>
    <property type="molecule type" value="Genomic_DNA"/>
</dbReference>
<dbReference type="PANTHER" id="PTHR42760">
    <property type="entry name" value="SHORT-CHAIN DEHYDROGENASES/REDUCTASES FAMILY MEMBER"/>
    <property type="match status" value="1"/>
</dbReference>
<dbReference type="GO" id="GO:0016616">
    <property type="term" value="F:oxidoreductase activity, acting on the CH-OH group of donors, NAD or NADP as acceptor"/>
    <property type="evidence" value="ECO:0007669"/>
    <property type="project" value="TreeGrafter"/>
</dbReference>
<dbReference type="AlphaFoldDB" id="A0A365P914"/>
<evidence type="ECO:0000256" key="1">
    <source>
        <dbReference type="ARBA" id="ARBA00006484"/>
    </source>
</evidence>
<evidence type="ECO:0000313" key="4">
    <source>
        <dbReference type="Proteomes" id="UP000252187"/>
    </source>
</evidence>
<dbReference type="SUPFAM" id="SSF51735">
    <property type="entry name" value="NAD(P)-binding Rossmann-fold domains"/>
    <property type="match status" value="1"/>
</dbReference>
<evidence type="ECO:0000313" key="3">
    <source>
        <dbReference type="EMBL" id="RBA33933.1"/>
    </source>
</evidence>
<evidence type="ECO:0000256" key="2">
    <source>
        <dbReference type="ARBA" id="ARBA00023002"/>
    </source>
</evidence>
<gene>
    <name evidence="3" type="ORF">DQ226_11040</name>
</gene>
<reference evidence="3 4" key="1">
    <citation type="submission" date="2018-06" db="EMBL/GenBank/DDBJ databases">
        <title>Whole genome sequencing of four bacterial strains from South Shetland trench revealing bio-synthetic gene clusters.</title>
        <authorList>
            <person name="Abdel-Mageed W.M."/>
            <person name="Lehri B."/>
            <person name="Jarmusch S.A."/>
            <person name="Miranda K."/>
            <person name="Goodfellow M."/>
            <person name="Jaspars M."/>
            <person name="Karlyshev A.V."/>
        </authorList>
    </citation>
    <scope>NUCLEOTIDE SEQUENCE [LARGE SCALE GENOMIC DNA]</scope>
    <source>
        <strain evidence="3 4">SST1</strain>
    </source>
</reference>
<dbReference type="Gene3D" id="3.40.50.720">
    <property type="entry name" value="NAD(P)-binding Rossmann-like Domain"/>
    <property type="match status" value="1"/>
</dbReference>
<organism evidence="3 4">
    <name type="scientific">Dietzia maris</name>
    <dbReference type="NCBI Taxonomy" id="37915"/>
    <lineage>
        <taxon>Bacteria</taxon>
        <taxon>Bacillati</taxon>
        <taxon>Actinomycetota</taxon>
        <taxon>Actinomycetes</taxon>
        <taxon>Mycobacteriales</taxon>
        <taxon>Dietziaceae</taxon>
        <taxon>Dietzia</taxon>
    </lineage>
</organism>
<proteinExistence type="inferred from homology"/>
<dbReference type="PRINTS" id="PR00080">
    <property type="entry name" value="SDRFAMILY"/>
</dbReference>
<dbReference type="FunFam" id="3.40.50.720:FF:000084">
    <property type="entry name" value="Short-chain dehydrogenase reductase"/>
    <property type="match status" value="1"/>
</dbReference>
<comment type="similarity">
    <text evidence="1">Belongs to the short-chain dehydrogenases/reductases (SDR) family.</text>
</comment>
<accession>A0A365P914</accession>
<sequence>MPADDLTGRVAIVTGSTAGLGARFAHVLAGAGATVVVTGRRTERIREVVESIGRSGGKAHGVRLDVTDPASIEDCLTEVTEQIGLPQILVNNAGIPDAQRAHKMSLELVDAVLDTNVRGPWLMATGVARRLIEAGVPGRIVNITSMSAYQYDGNGAALYSTTKAAVSRMTETLAVEWSRRFINVNAIAPGVFASEMTDGMLSRVGDIAPGLPRQRLGQPEQIDSTLLYLVSDASEAVTGTVIKIDDGQLPR</sequence>
<protein>
    <submittedName>
        <fullName evidence="3">Short-chain dehydrogenase</fullName>
    </submittedName>
</protein>
<dbReference type="Pfam" id="PF13561">
    <property type="entry name" value="adh_short_C2"/>
    <property type="match status" value="1"/>
</dbReference>
<keyword evidence="2" id="KW-0560">Oxidoreductase</keyword>
<dbReference type="InterPro" id="IPR002347">
    <property type="entry name" value="SDR_fam"/>
</dbReference>
<dbReference type="InterPro" id="IPR036291">
    <property type="entry name" value="NAD(P)-bd_dom_sf"/>
</dbReference>